<accession>A0ACC2PMN1</accession>
<gene>
    <name evidence="1" type="ORF">QAD02_019631</name>
</gene>
<proteinExistence type="predicted"/>
<dbReference type="EMBL" id="CM056741">
    <property type="protein sequence ID" value="KAJ8683839.1"/>
    <property type="molecule type" value="Genomic_DNA"/>
</dbReference>
<protein>
    <submittedName>
        <fullName evidence="1">Uncharacterized protein</fullName>
    </submittedName>
</protein>
<keyword evidence="2" id="KW-1185">Reference proteome</keyword>
<name>A0ACC2PMN1_9HYME</name>
<dbReference type="Proteomes" id="UP001239111">
    <property type="component" value="Chromosome 1"/>
</dbReference>
<evidence type="ECO:0000313" key="2">
    <source>
        <dbReference type="Proteomes" id="UP001239111"/>
    </source>
</evidence>
<sequence>MSSESENYEDDENFTEGEYGQEDQQDIIEEAETLEKQEESVDATTTENIEKNDDEPLDEEFIQIFGDHPNNSKAVKVPYHAEILSRWQHWFQQGIKKDRRDELLEKFENPPGLNPPKMNPEILLKLRELLCEMMRSQTKSRPAFIIPILDDDGRAILKDTEPGEFLVGDKLTEKFKEGTTMIRACTEEGPIRIKQAVSGADLKEIEISSEQGNQVNRTTDKLPIKDIRTLSISPNNLRRTKKFPNKYRFILNCVTGYPIPFRKKVKQFKKPDVQFQSMEEFQKCRESINALLAKGAVEKCKPYGDGVTGWPIGVEVAWSTLTDVGTAGVGALGDLQEHKRCRSRWGRCMTW</sequence>
<comment type="caution">
    <text evidence="1">The sequence shown here is derived from an EMBL/GenBank/DDBJ whole genome shotgun (WGS) entry which is preliminary data.</text>
</comment>
<organism evidence="1 2">
    <name type="scientific">Eretmocerus hayati</name>
    <dbReference type="NCBI Taxonomy" id="131215"/>
    <lineage>
        <taxon>Eukaryota</taxon>
        <taxon>Metazoa</taxon>
        <taxon>Ecdysozoa</taxon>
        <taxon>Arthropoda</taxon>
        <taxon>Hexapoda</taxon>
        <taxon>Insecta</taxon>
        <taxon>Pterygota</taxon>
        <taxon>Neoptera</taxon>
        <taxon>Endopterygota</taxon>
        <taxon>Hymenoptera</taxon>
        <taxon>Apocrita</taxon>
        <taxon>Proctotrupomorpha</taxon>
        <taxon>Chalcidoidea</taxon>
        <taxon>Aphelinidae</taxon>
        <taxon>Aphelininae</taxon>
        <taxon>Eretmocerus</taxon>
    </lineage>
</organism>
<reference evidence="1" key="1">
    <citation type="submission" date="2023-04" db="EMBL/GenBank/DDBJ databases">
        <title>A chromosome-level genome assembly of the parasitoid wasp Eretmocerus hayati.</title>
        <authorList>
            <person name="Zhong Y."/>
            <person name="Liu S."/>
            <person name="Liu Y."/>
        </authorList>
    </citation>
    <scope>NUCLEOTIDE SEQUENCE</scope>
    <source>
        <strain evidence="1">ZJU_SS_LIU_2023</strain>
    </source>
</reference>
<evidence type="ECO:0000313" key="1">
    <source>
        <dbReference type="EMBL" id="KAJ8683839.1"/>
    </source>
</evidence>